<reference evidence="3 4" key="1">
    <citation type="submission" date="2016-11" db="EMBL/GenBank/DDBJ databases">
        <authorList>
            <person name="Jaros S."/>
            <person name="Januszkiewicz K."/>
            <person name="Wedrychowicz H."/>
        </authorList>
    </citation>
    <scope>NUCLEOTIDE SEQUENCE [LARGE SCALE GENOMIC DNA]</scope>
    <source>
        <strain evidence="3 4">DSM 15480</strain>
    </source>
</reference>
<feature type="transmembrane region" description="Helical" evidence="1">
    <location>
        <begin position="12"/>
        <end position="33"/>
    </location>
</feature>
<organism evidence="3 4">
    <name type="scientific">Hespellia stercorisuis DSM 15480</name>
    <dbReference type="NCBI Taxonomy" id="1121950"/>
    <lineage>
        <taxon>Bacteria</taxon>
        <taxon>Bacillati</taxon>
        <taxon>Bacillota</taxon>
        <taxon>Clostridia</taxon>
        <taxon>Lachnospirales</taxon>
        <taxon>Lachnospiraceae</taxon>
        <taxon>Hespellia</taxon>
    </lineage>
</organism>
<name>A0A1M6QXY5_9FIRM</name>
<feature type="transmembrane region" description="Helical" evidence="1">
    <location>
        <begin position="140"/>
        <end position="160"/>
    </location>
</feature>
<keyword evidence="1" id="KW-0812">Transmembrane</keyword>
<dbReference type="Proteomes" id="UP000184301">
    <property type="component" value="Unassembled WGS sequence"/>
</dbReference>
<keyword evidence="3" id="KW-0645">Protease</keyword>
<evidence type="ECO:0000259" key="2">
    <source>
        <dbReference type="Pfam" id="PF02517"/>
    </source>
</evidence>
<dbReference type="GO" id="GO:0080120">
    <property type="term" value="P:CAAX-box protein maturation"/>
    <property type="evidence" value="ECO:0007669"/>
    <property type="project" value="UniProtKB-ARBA"/>
</dbReference>
<gene>
    <name evidence="3" type="ORF">SAMN02745243_02558</name>
</gene>
<evidence type="ECO:0000313" key="3">
    <source>
        <dbReference type="EMBL" id="SHK25129.1"/>
    </source>
</evidence>
<sequence>MRFTEKEKKQLLIYVLIAFGTPYLLGLLMWYGSTKGVDLSVFANAQMMYPAAGVMLAYMITKKEDLRIPKRFFVMVVIFTALMAVMSIVSVFAPSENMWILAAQLMIMAGSVLGWILLLTEKKEKREAYGLRFRKWKSSVFCVVLFVFLYLLRTVIAYALEGQLSAIKEITGNPMTWITLAALPVNFFLVFLAFFGEEYGWRYFLQPLLQKRFGLRLGVIVVGVVWGLWHLPINFFYYSLGSGLASAAGQQITCITLGIFMAYAYMKTKNIWVPVILHYLNNNLIPVITANYSADVLQNQQAGWSELLPALIMNGLIFGGFLFTKYFRRSDEMNSRI</sequence>
<dbReference type="InterPro" id="IPR003675">
    <property type="entry name" value="Rce1/LyrA-like_dom"/>
</dbReference>
<dbReference type="STRING" id="1121950.SAMN02745243_02558"/>
<feature type="transmembrane region" description="Helical" evidence="1">
    <location>
        <begin position="39"/>
        <end position="60"/>
    </location>
</feature>
<keyword evidence="1" id="KW-0472">Membrane</keyword>
<keyword evidence="3" id="KW-0378">Hydrolase</keyword>
<dbReference type="GO" id="GO:0006508">
    <property type="term" value="P:proteolysis"/>
    <property type="evidence" value="ECO:0007669"/>
    <property type="project" value="UniProtKB-KW"/>
</dbReference>
<feature type="transmembrane region" description="Helical" evidence="1">
    <location>
        <begin position="307"/>
        <end position="327"/>
    </location>
</feature>
<feature type="transmembrane region" description="Helical" evidence="1">
    <location>
        <begin position="271"/>
        <end position="292"/>
    </location>
</feature>
<dbReference type="PANTHER" id="PTHR35797:SF1">
    <property type="entry name" value="PROTEASE"/>
    <property type="match status" value="1"/>
</dbReference>
<feature type="transmembrane region" description="Helical" evidence="1">
    <location>
        <begin position="99"/>
        <end position="119"/>
    </location>
</feature>
<dbReference type="AlphaFoldDB" id="A0A1M6QXY5"/>
<feature type="transmembrane region" description="Helical" evidence="1">
    <location>
        <begin position="72"/>
        <end position="93"/>
    </location>
</feature>
<dbReference type="OrthoDB" id="9777755at2"/>
<feature type="transmembrane region" description="Helical" evidence="1">
    <location>
        <begin position="217"/>
        <end position="238"/>
    </location>
</feature>
<protein>
    <submittedName>
        <fullName evidence="3">Membrane protease YdiL, CAAX protease family</fullName>
    </submittedName>
</protein>
<evidence type="ECO:0000256" key="1">
    <source>
        <dbReference type="SAM" id="Phobius"/>
    </source>
</evidence>
<dbReference type="PANTHER" id="PTHR35797">
    <property type="entry name" value="PROTEASE-RELATED"/>
    <property type="match status" value="1"/>
</dbReference>
<feature type="transmembrane region" description="Helical" evidence="1">
    <location>
        <begin position="244"/>
        <end position="264"/>
    </location>
</feature>
<dbReference type="EMBL" id="FQZY01000038">
    <property type="protein sequence ID" value="SHK25129.1"/>
    <property type="molecule type" value="Genomic_DNA"/>
</dbReference>
<dbReference type="RefSeq" id="WP_073111059.1">
    <property type="nucleotide sequence ID" value="NZ_FQZY01000038.1"/>
</dbReference>
<keyword evidence="1" id="KW-1133">Transmembrane helix</keyword>
<proteinExistence type="predicted"/>
<accession>A0A1M6QXY5</accession>
<keyword evidence="4" id="KW-1185">Reference proteome</keyword>
<evidence type="ECO:0000313" key="4">
    <source>
        <dbReference type="Proteomes" id="UP000184301"/>
    </source>
</evidence>
<feature type="domain" description="CAAX prenyl protease 2/Lysostaphin resistance protein A-like" evidence="2">
    <location>
        <begin position="183"/>
        <end position="282"/>
    </location>
</feature>
<dbReference type="GO" id="GO:0004175">
    <property type="term" value="F:endopeptidase activity"/>
    <property type="evidence" value="ECO:0007669"/>
    <property type="project" value="UniProtKB-ARBA"/>
</dbReference>
<dbReference type="Pfam" id="PF02517">
    <property type="entry name" value="Rce1-like"/>
    <property type="match status" value="1"/>
</dbReference>
<feature type="transmembrane region" description="Helical" evidence="1">
    <location>
        <begin position="175"/>
        <end position="196"/>
    </location>
</feature>
<dbReference type="InterPro" id="IPR042150">
    <property type="entry name" value="MmRce1-like"/>
</dbReference>